<comment type="caution">
    <text evidence="1">The sequence shown here is derived from an EMBL/GenBank/DDBJ whole genome shotgun (WGS) entry which is preliminary data.</text>
</comment>
<dbReference type="EMBL" id="VSRR010000755">
    <property type="protein sequence ID" value="MPC19265.1"/>
    <property type="molecule type" value="Genomic_DNA"/>
</dbReference>
<proteinExistence type="predicted"/>
<accession>A0A5B7DDX4</accession>
<name>A0A5B7DDX4_PORTR</name>
<evidence type="ECO:0000313" key="1">
    <source>
        <dbReference type="EMBL" id="MPC19265.1"/>
    </source>
</evidence>
<dbReference type="Proteomes" id="UP000324222">
    <property type="component" value="Unassembled WGS sequence"/>
</dbReference>
<dbReference type="AlphaFoldDB" id="A0A5B7DDX4"/>
<organism evidence="1 2">
    <name type="scientific">Portunus trituberculatus</name>
    <name type="common">Swimming crab</name>
    <name type="synonym">Neptunus trituberculatus</name>
    <dbReference type="NCBI Taxonomy" id="210409"/>
    <lineage>
        <taxon>Eukaryota</taxon>
        <taxon>Metazoa</taxon>
        <taxon>Ecdysozoa</taxon>
        <taxon>Arthropoda</taxon>
        <taxon>Crustacea</taxon>
        <taxon>Multicrustacea</taxon>
        <taxon>Malacostraca</taxon>
        <taxon>Eumalacostraca</taxon>
        <taxon>Eucarida</taxon>
        <taxon>Decapoda</taxon>
        <taxon>Pleocyemata</taxon>
        <taxon>Brachyura</taxon>
        <taxon>Eubrachyura</taxon>
        <taxon>Portunoidea</taxon>
        <taxon>Portunidae</taxon>
        <taxon>Portuninae</taxon>
        <taxon>Portunus</taxon>
    </lineage>
</organism>
<evidence type="ECO:0000313" key="2">
    <source>
        <dbReference type="Proteomes" id="UP000324222"/>
    </source>
</evidence>
<keyword evidence="2" id="KW-1185">Reference proteome</keyword>
<reference evidence="1 2" key="1">
    <citation type="submission" date="2019-05" db="EMBL/GenBank/DDBJ databases">
        <title>Another draft genome of Portunus trituberculatus and its Hox gene families provides insights of decapod evolution.</title>
        <authorList>
            <person name="Jeong J.-H."/>
            <person name="Song I."/>
            <person name="Kim S."/>
            <person name="Choi T."/>
            <person name="Kim D."/>
            <person name="Ryu S."/>
            <person name="Kim W."/>
        </authorList>
    </citation>
    <scope>NUCLEOTIDE SEQUENCE [LARGE SCALE GENOMIC DNA]</scope>
    <source>
        <tissue evidence="1">Muscle</tissue>
    </source>
</reference>
<sequence>MHFRTLKNKLGHTNEEAVGRFVLAGGRRATRVSLPPYYSLYHVYFGVYFRTTSIFASRALLRHPTRQGLVKATLHSPPVPTTSSVPSTPTTFTRVTPHARQAAYMWQKLGDNPERAHDQHGALSPVNGYGAAPLDARTPAHTRPHHSHPLLSHYLRYTFCISPSCPSIPGYRRLSFGRGGRRDG</sequence>
<gene>
    <name evidence="1" type="ORF">E2C01_012176</name>
</gene>
<protein>
    <submittedName>
        <fullName evidence="1">Uncharacterized protein</fullName>
    </submittedName>
</protein>